<keyword evidence="2" id="KW-1185">Reference proteome</keyword>
<evidence type="ECO:0000313" key="1">
    <source>
        <dbReference type="EMBL" id="VDK82311.1"/>
    </source>
</evidence>
<gene>
    <name evidence="1" type="ORF">CGOC_LOCUS7952</name>
</gene>
<dbReference type="Proteomes" id="UP000271889">
    <property type="component" value="Unassembled WGS sequence"/>
</dbReference>
<dbReference type="EMBL" id="UYRV01028387">
    <property type="protein sequence ID" value="VDK82311.1"/>
    <property type="molecule type" value="Genomic_DNA"/>
</dbReference>
<sequence>MRKALLNSLFYISRPRPSEIAFPRRGKIFKWYSGSSVYMVYVPQIVCFEFANCAPGDDAAKNEGGNVIAKCANNFKRLSLEESGGASVCHLSGNDLQEKSHWRTSCRTKYPKKEKKFGGELFENLPF</sequence>
<dbReference type="AlphaFoldDB" id="A0A3P6UXP1"/>
<reference evidence="1 2" key="1">
    <citation type="submission" date="2018-11" db="EMBL/GenBank/DDBJ databases">
        <authorList>
            <consortium name="Pathogen Informatics"/>
        </authorList>
    </citation>
    <scope>NUCLEOTIDE SEQUENCE [LARGE SCALE GENOMIC DNA]</scope>
</reference>
<accession>A0A3P6UXP1</accession>
<organism evidence="1 2">
    <name type="scientific">Cylicostephanus goldi</name>
    <name type="common">Nematode worm</name>
    <dbReference type="NCBI Taxonomy" id="71465"/>
    <lineage>
        <taxon>Eukaryota</taxon>
        <taxon>Metazoa</taxon>
        <taxon>Ecdysozoa</taxon>
        <taxon>Nematoda</taxon>
        <taxon>Chromadorea</taxon>
        <taxon>Rhabditida</taxon>
        <taxon>Rhabditina</taxon>
        <taxon>Rhabditomorpha</taxon>
        <taxon>Strongyloidea</taxon>
        <taxon>Strongylidae</taxon>
        <taxon>Cylicostephanus</taxon>
    </lineage>
</organism>
<name>A0A3P6UXP1_CYLGO</name>
<protein>
    <submittedName>
        <fullName evidence="1">Uncharacterized protein</fullName>
    </submittedName>
</protein>
<proteinExistence type="predicted"/>
<evidence type="ECO:0000313" key="2">
    <source>
        <dbReference type="Proteomes" id="UP000271889"/>
    </source>
</evidence>